<dbReference type="Proteomes" id="UP001165064">
    <property type="component" value="Unassembled WGS sequence"/>
</dbReference>
<accession>A0ACB5T0T8</accession>
<proteinExistence type="predicted"/>
<name>A0ACB5T0T8_AMBMO</name>
<reference evidence="1" key="1">
    <citation type="submission" date="2023-04" db="EMBL/GenBank/DDBJ databases">
        <title>Ambrosiozyma monospora NBRC 10751.</title>
        <authorList>
            <person name="Ichikawa N."/>
            <person name="Sato H."/>
            <person name="Tonouchi N."/>
        </authorList>
    </citation>
    <scope>NUCLEOTIDE SEQUENCE</scope>
    <source>
        <strain evidence="1">NBRC 10751</strain>
    </source>
</reference>
<evidence type="ECO:0000313" key="2">
    <source>
        <dbReference type="Proteomes" id="UP001165064"/>
    </source>
</evidence>
<dbReference type="EMBL" id="BSXS01002309">
    <property type="protein sequence ID" value="GME78739.1"/>
    <property type="molecule type" value="Genomic_DNA"/>
</dbReference>
<protein>
    <submittedName>
        <fullName evidence="1">Unnamed protein product</fullName>
    </submittedName>
</protein>
<keyword evidence="2" id="KW-1185">Reference proteome</keyword>
<gene>
    <name evidence="1" type="ORF">Amon02_000358800</name>
</gene>
<sequence length="107" mass="12574">MIHFPIVNEESQFRKENNIQEIVQTELKDGCHSISPIIQTLSICDFQVCETHSPNQQWFDPVFAVGIGCASYYVYEKREGRQDGHQLHELVLKKFEEWKSGEKKIYK</sequence>
<comment type="caution">
    <text evidence="1">The sequence shown here is derived from an EMBL/GenBank/DDBJ whole genome shotgun (WGS) entry which is preliminary data.</text>
</comment>
<organism evidence="1 2">
    <name type="scientific">Ambrosiozyma monospora</name>
    <name type="common">Yeast</name>
    <name type="synonym">Endomycopsis monosporus</name>
    <dbReference type="NCBI Taxonomy" id="43982"/>
    <lineage>
        <taxon>Eukaryota</taxon>
        <taxon>Fungi</taxon>
        <taxon>Dikarya</taxon>
        <taxon>Ascomycota</taxon>
        <taxon>Saccharomycotina</taxon>
        <taxon>Pichiomycetes</taxon>
        <taxon>Pichiales</taxon>
        <taxon>Pichiaceae</taxon>
        <taxon>Ambrosiozyma</taxon>
    </lineage>
</organism>
<evidence type="ECO:0000313" key="1">
    <source>
        <dbReference type="EMBL" id="GME78739.1"/>
    </source>
</evidence>